<dbReference type="Proteomes" id="UP001279734">
    <property type="component" value="Unassembled WGS sequence"/>
</dbReference>
<dbReference type="EMBL" id="BSYO01000005">
    <property type="protein sequence ID" value="GMH04923.1"/>
    <property type="molecule type" value="Genomic_DNA"/>
</dbReference>
<evidence type="ECO:0000313" key="3">
    <source>
        <dbReference type="Proteomes" id="UP001279734"/>
    </source>
</evidence>
<evidence type="ECO:0000313" key="2">
    <source>
        <dbReference type="EMBL" id="GMH04923.1"/>
    </source>
</evidence>
<name>A0AAD3S5M3_NEPGR</name>
<feature type="compositionally biased region" description="Basic and acidic residues" evidence="1">
    <location>
        <begin position="1"/>
        <end position="25"/>
    </location>
</feature>
<accession>A0AAD3S5M3</accession>
<sequence length="115" mass="12647">MDEGDTKAEKSLEVSRDPNGARHIDAVLASPTPNESRDLRRRKPREDLGGAGWNPLDFLMEYVCGLAFAADVEGQALALCWRQFGELLCQGQCSSLVSTDADAEWSLTSNRYGLQ</sequence>
<protein>
    <submittedName>
        <fullName evidence="2">Uncharacterized protein</fullName>
    </submittedName>
</protein>
<gene>
    <name evidence="2" type="ORF">Nepgr_006763</name>
</gene>
<reference evidence="2" key="1">
    <citation type="submission" date="2023-05" db="EMBL/GenBank/DDBJ databases">
        <title>Nepenthes gracilis genome sequencing.</title>
        <authorList>
            <person name="Fukushima K."/>
        </authorList>
    </citation>
    <scope>NUCLEOTIDE SEQUENCE</scope>
    <source>
        <strain evidence="2">SING2019-196</strain>
    </source>
</reference>
<feature type="region of interest" description="Disordered" evidence="1">
    <location>
        <begin position="1"/>
        <end position="52"/>
    </location>
</feature>
<dbReference type="AlphaFoldDB" id="A0AAD3S5M3"/>
<organism evidence="2 3">
    <name type="scientific">Nepenthes gracilis</name>
    <name type="common">Slender pitcher plant</name>
    <dbReference type="NCBI Taxonomy" id="150966"/>
    <lineage>
        <taxon>Eukaryota</taxon>
        <taxon>Viridiplantae</taxon>
        <taxon>Streptophyta</taxon>
        <taxon>Embryophyta</taxon>
        <taxon>Tracheophyta</taxon>
        <taxon>Spermatophyta</taxon>
        <taxon>Magnoliopsida</taxon>
        <taxon>eudicotyledons</taxon>
        <taxon>Gunneridae</taxon>
        <taxon>Pentapetalae</taxon>
        <taxon>Caryophyllales</taxon>
        <taxon>Nepenthaceae</taxon>
        <taxon>Nepenthes</taxon>
    </lineage>
</organism>
<proteinExistence type="predicted"/>
<evidence type="ECO:0000256" key="1">
    <source>
        <dbReference type="SAM" id="MobiDB-lite"/>
    </source>
</evidence>
<keyword evidence="3" id="KW-1185">Reference proteome</keyword>
<comment type="caution">
    <text evidence="2">The sequence shown here is derived from an EMBL/GenBank/DDBJ whole genome shotgun (WGS) entry which is preliminary data.</text>
</comment>